<feature type="transmembrane region" description="Helical" evidence="8">
    <location>
        <begin position="163"/>
        <end position="187"/>
    </location>
</feature>
<evidence type="ECO:0000256" key="1">
    <source>
        <dbReference type="ARBA" id="ARBA00004127"/>
    </source>
</evidence>
<reference evidence="9 10" key="1">
    <citation type="submission" date="2020-01" db="EMBL/GenBank/DDBJ databases">
        <title>Complete genome sequence of Chitinophaga sp. H33E-04 isolated from quinoa roots.</title>
        <authorList>
            <person name="Weon H.-Y."/>
            <person name="Lee S.A."/>
        </authorList>
    </citation>
    <scope>NUCLEOTIDE SEQUENCE [LARGE SCALE GENOMIC DNA]</scope>
    <source>
        <strain evidence="9 10">H33E-04</strain>
    </source>
</reference>
<dbReference type="KEGG" id="chih:GWR21_02600"/>
<organism evidence="9 10">
    <name type="scientific">Chitinophaga agri</name>
    <dbReference type="NCBI Taxonomy" id="2703787"/>
    <lineage>
        <taxon>Bacteria</taxon>
        <taxon>Pseudomonadati</taxon>
        <taxon>Bacteroidota</taxon>
        <taxon>Chitinophagia</taxon>
        <taxon>Chitinophagales</taxon>
        <taxon>Chitinophagaceae</taxon>
        <taxon>Chitinophaga</taxon>
    </lineage>
</organism>
<evidence type="ECO:0000256" key="2">
    <source>
        <dbReference type="ARBA" id="ARBA00010892"/>
    </source>
</evidence>
<accession>A0A6B9ZDE0</accession>
<keyword evidence="7 8" id="KW-0472">Membrane</keyword>
<dbReference type="InterPro" id="IPR011541">
    <property type="entry name" value="Ni/Co_transpt_high_affinity"/>
</dbReference>
<feature type="transmembrane region" description="Helical" evidence="8">
    <location>
        <begin position="48"/>
        <end position="71"/>
    </location>
</feature>
<evidence type="ECO:0000256" key="8">
    <source>
        <dbReference type="RuleBase" id="RU362101"/>
    </source>
</evidence>
<dbReference type="Pfam" id="PF03824">
    <property type="entry name" value="NicO"/>
    <property type="match status" value="1"/>
</dbReference>
<evidence type="ECO:0000256" key="7">
    <source>
        <dbReference type="ARBA" id="ARBA00023136"/>
    </source>
</evidence>
<dbReference type="Proteomes" id="UP000476411">
    <property type="component" value="Chromosome"/>
</dbReference>
<dbReference type="RefSeq" id="WP_162330226.1">
    <property type="nucleotide sequence ID" value="NZ_CP048113.1"/>
</dbReference>
<keyword evidence="4" id="KW-0533">Nickel</keyword>
<keyword evidence="6 8" id="KW-1133">Transmembrane helix</keyword>
<keyword evidence="5 8" id="KW-0812">Transmembrane</keyword>
<evidence type="ECO:0000256" key="4">
    <source>
        <dbReference type="ARBA" id="ARBA00022596"/>
    </source>
</evidence>
<sequence length="278" mass="31412">MDILQQDLTGFIVLSVLGLRHGLDPDHITVIDSYTYRLHLHKSKWTRWVGTLFTFGHGIMVTAIALFLCILKNNFEIPPVLDLVVEWLSSVMLLLMGISNLINLSRKDNTTVSGFRKRLLPKVFDNSLNPFTVILTGIIFGFIFDTSSQIAAFGYAVSVSNQWVYAIMGGIVFSLGLIATGTCDSLLLSKLLKTFDQKKIQRHRFKLNVLITIMCFAIPLYKIASTWNESLELSDFQNNIVGLVFISIIISLYAELYLRHRYAKAETVIVSEQVRAED</sequence>
<dbReference type="EMBL" id="CP048113">
    <property type="protein sequence ID" value="QHS58523.1"/>
    <property type="molecule type" value="Genomic_DNA"/>
</dbReference>
<protein>
    <recommendedName>
        <fullName evidence="8">Nickel/cobalt efflux system</fullName>
    </recommendedName>
</protein>
<comment type="subcellular location">
    <subcellularLocation>
        <location evidence="8">Cell membrane</location>
        <topology evidence="8">Multi-pass membrane protein</topology>
    </subcellularLocation>
    <subcellularLocation>
        <location evidence="1">Endomembrane system</location>
        <topology evidence="1">Multi-pass membrane protein</topology>
    </subcellularLocation>
</comment>
<evidence type="ECO:0000256" key="6">
    <source>
        <dbReference type="ARBA" id="ARBA00022989"/>
    </source>
</evidence>
<comment type="similarity">
    <text evidence="2 8">Belongs to the NiCoT transporter (TC 2.A.52) family.</text>
</comment>
<keyword evidence="3 8" id="KW-0813">Transport</keyword>
<evidence type="ECO:0000256" key="5">
    <source>
        <dbReference type="ARBA" id="ARBA00022692"/>
    </source>
</evidence>
<dbReference type="GO" id="GO:0005886">
    <property type="term" value="C:plasma membrane"/>
    <property type="evidence" value="ECO:0007669"/>
    <property type="project" value="UniProtKB-SubCell"/>
</dbReference>
<dbReference type="PANTHER" id="PTHR31611:SF0">
    <property type="entry name" value="HIGH-AFFINITY NICKEL TRANSPORT PROTEIN NIC1"/>
    <property type="match status" value="1"/>
</dbReference>
<dbReference type="AlphaFoldDB" id="A0A6B9ZDE0"/>
<evidence type="ECO:0000256" key="3">
    <source>
        <dbReference type="ARBA" id="ARBA00022448"/>
    </source>
</evidence>
<feature type="transmembrane region" description="Helical" evidence="8">
    <location>
        <begin position="83"/>
        <end position="102"/>
    </location>
</feature>
<feature type="transmembrane region" description="Helical" evidence="8">
    <location>
        <begin position="207"/>
        <end position="224"/>
    </location>
</feature>
<dbReference type="GO" id="GO:0015099">
    <property type="term" value="F:nickel cation transmembrane transporter activity"/>
    <property type="evidence" value="ECO:0007669"/>
    <property type="project" value="UniProtKB-UniRule"/>
</dbReference>
<feature type="transmembrane region" description="Helical" evidence="8">
    <location>
        <begin position="123"/>
        <end position="143"/>
    </location>
</feature>
<evidence type="ECO:0000313" key="10">
    <source>
        <dbReference type="Proteomes" id="UP000476411"/>
    </source>
</evidence>
<dbReference type="PANTHER" id="PTHR31611">
    <property type="entry name" value="HIGH-AFFINITY NICKEL TRANSPORT PROTEIN NIC1"/>
    <property type="match status" value="1"/>
</dbReference>
<evidence type="ECO:0000313" key="9">
    <source>
        <dbReference type="EMBL" id="QHS58523.1"/>
    </source>
</evidence>
<dbReference type="GO" id="GO:0012505">
    <property type="term" value="C:endomembrane system"/>
    <property type="evidence" value="ECO:0007669"/>
    <property type="project" value="UniProtKB-SubCell"/>
</dbReference>
<name>A0A6B9ZDE0_9BACT</name>
<gene>
    <name evidence="9" type="ORF">GWR21_02600</name>
</gene>
<proteinExistence type="inferred from homology"/>
<keyword evidence="10" id="KW-1185">Reference proteome</keyword>
<dbReference type="InterPro" id="IPR004688">
    <property type="entry name" value="Ni/Co_transpt"/>
</dbReference>
<feature type="transmembrane region" description="Helical" evidence="8">
    <location>
        <begin position="236"/>
        <end position="254"/>
    </location>
</feature>